<protein>
    <submittedName>
        <fullName evidence="1">Uncharacterized protein</fullName>
    </submittedName>
</protein>
<dbReference type="EMBL" id="CP007128">
    <property type="protein sequence ID" value="AHG89869.1"/>
    <property type="molecule type" value="Genomic_DNA"/>
</dbReference>
<dbReference type="HOGENOM" id="CLU_3118248_0_0_0"/>
<dbReference type="KEGG" id="gba:J421_2332"/>
<accession>W0RFJ8</accession>
<organism evidence="1 2">
    <name type="scientific">Gemmatirosa kalamazoonensis</name>
    <dbReference type="NCBI Taxonomy" id="861299"/>
    <lineage>
        <taxon>Bacteria</taxon>
        <taxon>Pseudomonadati</taxon>
        <taxon>Gemmatimonadota</taxon>
        <taxon>Gemmatimonadia</taxon>
        <taxon>Gemmatimonadales</taxon>
        <taxon>Gemmatimonadaceae</taxon>
        <taxon>Gemmatirosa</taxon>
    </lineage>
</organism>
<evidence type="ECO:0000313" key="2">
    <source>
        <dbReference type="Proteomes" id="UP000019151"/>
    </source>
</evidence>
<dbReference type="Proteomes" id="UP000019151">
    <property type="component" value="Chromosome"/>
</dbReference>
<evidence type="ECO:0000313" key="1">
    <source>
        <dbReference type="EMBL" id="AHG89869.1"/>
    </source>
</evidence>
<dbReference type="RefSeq" id="WP_158508752.1">
    <property type="nucleotide sequence ID" value="NZ_CP007128.1"/>
</dbReference>
<dbReference type="InParanoid" id="W0RFJ8"/>
<sequence>MDEPRDTCDHCGSARLVWRKCKQICLDCGRINRSCADLRDDDAPPSCAVA</sequence>
<reference evidence="1 2" key="1">
    <citation type="journal article" date="2014" name="Genome Announc.">
        <title>Genome Sequence and Methylome of Soil Bacterium Gemmatirosa kalamazoonensis KBS708T, a Member of the Rarely Cultivated Gemmatimonadetes Phylum.</title>
        <authorList>
            <person name="Debruyn J.M."/>
            <person name="Radosevich M."/>
            <person name="Wommack K.E."/>
            <person name="Polson S.W."/>
            <person name="Hauser L.J."/>
            <person name="Fawaz M.N."/>
            <person name="Korlach J."/>
            <person name="Tsai Y.C."/>
        </authorList>
    </citation>
    <scope>NUCLEOTIDE SEQUENCE [LARGE SCALE GENOMIC DNA]</scope>
    <source>
        <strain evidence="1 2">KBS708</strain>
    </source>
</reference>
<dbReference type="AlphaFoldDB" id="W0RFJ8"/>
<name>W0RFJ8_9BACT</name>
<dbReference type="STRING" id="861299.J421_2332"/>
<keyword evidence="2" id="KW-1185">Reference proteome</keyword>
<proteinExistence type="predicted"/>
<gene>
    <name evidence="1" type="ORF">J421_2332</name>
</gene>